<dbReference type="InterPro" id="IPR050493">
    <property type="entry name" value="FAD-dep_Monooxygenase_BioMet"/>
</dbReference>
<keyword evidence="2" id="KW-0560">Oxidoreductase</keyword>
<name>A0A9P7BZL8_9FUNG</name>
<dbReference type="SUPFAM" id="SSF51905">
    <property type="entry name" value="FAD/NAD(P)-binding domain"/>
    <property type="match status" value="1"/>
</dbReference>
<sequence>MAQGAAMAIEDGAMLARCFKEVGVNNHELAFALYEANRAERASKVQRISHDNTWLRTNEDPSWCFGYDVFSEPLVEPKARAAA</sequence>
<dbReference type="PANTHER" id="PTHR13789:SF309">
    <property type="entry name" value="PUTATIVE (AFU_ORTHOLOGUE AFUA_6G14510)-RELATED"/>
    <property type="match status" value="1"/>
</dbReference>
<comment type="caution">
    <text evidence="4">The sequence shown here is derived from an EMBL/GenBank/DDBJ whole genome shotgun (WGS) entry which is preliminary data.</text>
</comment>
<evidence type="ECO:0000313" key="5">
    <source>
        <dbReference type="Proteomes" id="UP000740926"/>
    </source>
</evidence>
<dbReference type="EMBL" id="JAANIU010014846">
    <property type="protein sequence ID" value="KAG1529531.1"/>
    <property type="molecule type" value="Genomic_DNA"/>
</dbReference>
<evidence type="ECO:0000256" key="3">
    <source>
        <dbReference type="ARBA" id="ARBA00023033"/>
    </source>
</evidence>
<reference evidence="4 5" key="1">
    <citation type="journal article" date="2020" name="Microb. Genom.">
        <title>Genetic diversity of clinical and environmental Mucorales isolates obtained from an investigation of mucormycosis cases among solid organ transplant recipients.</title>
        <authorList>
            <person name="Nguyen M.H."/>
            <person name="Kaul D."/>
            <person name="Muto C."/>
            <person name="Cheng S.J."/>
            <person name="Richter R.A."/>
            <person name="Bruno V.M."/>
            <person name="Liu G."/>
            <person name="Beyhan S."/>
            <person name="Sundermann A.J."/>
            <person name="Mounaud S."/>
            <person name="Pasculle A.W."/>
            <person name="Nierman W.C."/>
            <person name="Driscoll E."/>
            <person name="Cumbie R."/>
            <person name="Clancy C.J."/>
            <person name="Dupont C.L."/>
        </authorList>
    </citation>
    <scope>NUCLEOTIDE SEQUENCE [LARGE SCALE GENOMIC DNA]</scope>
    <source>
        <strain evidence="4 5">GL24</strain>
    </source>
</reference>
<organism evidence="4 5">
    <name type="scientific">Rhizopus delemar</name>
    <dbReference type="NCBI Taxonomy" id="936053"/>
    <lineage>
        <taxon>Eukaryota</taxon>
        <taxon>Fungi</taxon>
        <taxon>Fungi incertae sedis</taxon>
        <taxon>Mucoromycota</taxon>
        <taxon>Mucoromycotina</taxon>
        <taxon>Mucoromycetes</taxon>
        <taxon>Mucorales</taxon>
        <taxon>Mucorineae</taxon>
        <taxon>Rhizopodaceae</taxon>
        <taxon>Rhizopus</taxon>
    </lineage>
</organism>
<dbReference type="PANTHER" id="PTHR13789">
    <property type="entry name" value="MONOOXYGENASE"/>
    <property type="match status" value="1"/>
</dbReference>
<evidence type="ECO:0000313" key="4">
    <source>
        <dbReference type="EMBL" id="KAG1529531.1"/>
    </source>
</evidence>
<keyword evidence="5" id="KW-1185">Reference proteome</keyword>
<dbReference type="Proteomes" id="UP000740926">
    <property type="component" value="Unassembled WGS sequence"/>
</dbReference>
<comment type="similarity">
    <text evidence="1">Belongs to the paxM FAD-dependent monooxygenase family.</text>
</comment>
<protein>
    <recommendedName>
        <fullName evidence="6">FAD-binding domain-containing protein</fullName>
    </recommendedName>
</protein>
<gene>
    <name evidence="4" type="ORF">G6F50_017935</name>
</gene>
<dbReference type="Gene3D" id="3.50.50.60">
    <property type="entry name" value="FAD/NAD(P)-binding domain"/>
    <property type="match status" value="1"/>
</dbReference>
<evidence type="ECO:0000256" key="2">
    <source>
        <dbReference type="ARBA" id="ARBA00023002"/>
    </source>
</evidence>
<evidence type="ECO:0008006" key="6">
    <source>
        <dbReference type="Google" id="ProtNLM"/>
    </source>
</evidence>
<keyword evidence="3" id="KW-0503">Monooxygenase</keyword>
<dbReference type="AlphaFoldDB" id="A0A9P7BZL8"/>
<evidence type="ECO:0000256" key="1">
    <source>
        <dbReference type="ARBA" id="ARBA00007992"/>
    </source>
</evidence>
<accession>A0A9P7BZL8</accession>
<proteinExistence type="inferred from homology"/>
<dbReference type="InterPro" id="IPR036188">
    <property type="entry name" value="FAD/NAD-bd_sf"/>
</dbReference>
<dbReference type="GO" id="GO:0004497">
    <property type="term" value="F:monooxygenase activity"/>
    <property type="evidence" value="ECO:0007669"/>
    <property type="project" value="UniProtKB-KW"/>
</dbReference>